<evidence type="ECO:0000313" key="4">
    <source>
        <dbReference type="EMBL" id="EYR62697.1"/>
    </source>
</evidence>
<dbReference type="EMBL" id="AXCW01000187">
    <property type="protein sequence ID" value="EYR62697.1"/>
    <property type="molecule type" value="Genomic_DNA"/>
</dbReference>
<proteinExistence type="predicted"/>
<dbReference type="Pfam" id="PF01841">
    <property type="entry name" value="Transglut_core"/>
    <property type="match status" value="1"/>
</dbReference>
<feature type="transmembrane region" description="Helical" evidence="2">
    <location>
        <begin position="170"/>
        <end position="188"/>
    </location>
</feature>
<dbReference type="InterPro" id="IPR002931">
    <property type="entry name" value="Transglutaminase-like"/>
</dbReference>
<name>A0A021VUE7_9CELL</name>
<organism evidence="4 5">
    <name type="scientific">Actinotalea ferrariae CF5-4</name>
    <dbReference type="NCBI Taxonomy" id="948458"/>
    <lineage>
        <taxon>Bacteria</taxon>
        <taxon>Bacillati</taxon>
        <taxon>Actinomycetota</taxon>
        <taxon>Actinomycetes</taxon>
        <taxon>Micrococcales</taxon>
        <taxon>Cellulomonadaceae</taxon>
        <taxon>Actinotalea</taxon>
    </lineage>
</organism>
<accession>A0A021VUE7</accession>
<keyword evidence="2" id="KW-1133">Transmembrane helix</keyword>
<dbReference type="SUPFAM" id="SSF54001">
    <property type="entry name" value="Cysteine proteinases"/>
    <property type="match status" value="1"/>
</dbReference>
<feature type="transmembrane region" description="Helical" evidence="2">
    <location>
        <begin position="147"/>
        <end position="164"/>
    </location>
</feature>
<dbReference type="AlphaFoldDB" id="A0A021VUE7"/>
<feature type="transmembrane region" description="Helical" evidence="2">
    <location>
        <begin position="200"/>
        <end position="221"/>
    </location>
</feature>
<feature type="region of interest" description="Disordered" evidence="1">
    <location>
        <begin position="718"/>
        <end position="742"/>
    </location>
</feature>
<protein>
    <recommendedName>
        <fullName evidence="3">Transglutaminase-like domain-containing protein</fullName>
    </recommendedName>
</protein>
<evidence type="ECO:0000256" key="2">
    <source>
        <dbReference type="SAM" id="Phobius"/>
    </source>
</evidence>
<evidence type="ECO:0000259" key="3">
    <source>
        <dbReference type="SMART" id="SM00460"/>
    </source>
</evidence>
<evidence type="ECO:0000256" key="1">
    <source>
        <dbReference type="SAM" id="MobiDB-lite"/>
    </source>
</evidence>
<keyword evidence="5" id="KW-1185">Reference proteome</keyword>
<dbReference type="Proteomes" id="UP000019753">
    <property type="component" value="Unassembled WGS sequence"/>
</dbReference>
<feature type="transmembrane region" description="Helical" evidence="2">
    <location>
        <begin position="60"/>
        <end position="79"/>
    </location>
</feature>
<feature type="transmembrane region" description="Helical" evidence="2">
    <location>
        <begin position="35"/>
        <end position="53"/>
    </location>
</feature>
<dbReference type="PANTHER" id="PTHR42736">
    <property type="entry name" value="PROTEIN-GLUTAMINE GAMMA-GLUTAMYLTRANSFERASE"/>
    <property type="match status" value="1"/>
</dbReference>
<feature type="region of interest" description="Disordered" evidence="1">
    <location>
        <begin position="558"/>
        <end position="590"/>
    </location>
</feature>
<feature type="transmembrane region" description="Helical" evidence="2">
    <location>
        <begin position="124"/>
        <end position="142"/>
    </location>
</feature>
<keyword evidence="2" id="KW-0472">Membrane</keyword>
<sequence length="742" mass="76919">MPPTGARAWLAAGLVVAGVLAGVWSLRPILAPGPWLATTTVTVVVVGAVMATARALSASFLAPTLWGVGASAVAVAALYSGPGRLTVPLPTLETLRALRRVTEAGARAVAEGSVPLPPSRGAEMLVVVGALAVVVVTDALAVSLGRAGLAGLALAGLWTVAIVFEAPPGLVPLLAGGTSFLLLLALTRPRRSRAGSWRDGWVVAATAGGVTVAAVVAGPLLSAVPGWGTVTLPSTWGDGPGSGSGPVELSLDLDMRSSLGSRSDRPLISYTLTGADPAPLRLYTLTEFDGTQWQRDEAPTPEQPATGALWPAEEGRAAAETADPAQEGVGTLSVEVGDLDQDRLPLPLDPRRVAVDGDWRYDAERDEVAAAARATTRGLRYDVVVVPRDLSSTALQADAVAPVAPDSPYLALPQTSFAGDVASLAREVTAGTVTPYDQALALQSYLRDGSRFRYDTEVPEPTTDDAVWDFLTDRTGYCVQYATAMTVMARHLGLPSRMAVGFLPGTTSGGGRYDVTGQLAHTWPEIWFADAGWVRFEPTPAVQTGAPPVYADPAIATPVEPTQEPAPGTAATPAPTSAPDPAGPGTGIADGEVSIGTTRVPVVAALVALALLALATTAAVVVVRRRTARAVPTGPEATWDRLRVALAGRGVRWDDATTLRGAGRVVLDAYGTDPPETLRHALGRLVGTAEAARYAPTAPTWDQEDLDRWSGEVLDAFDARDTTGDDQDRQTVARTAERSPVG</sequence>
<feature type="compositionally biased region" description="Low complexity" evidence="1">
    <location>
        <begin position="565"/>
        <end position="575"/>
    </location>
</feature>
<dbReference type="Gene3D" id="3.10.620.30">
    <property type="match status" value="1"/>
</dbReference>
<dbReference type="InterPro" id="IPR052901">
    <property type="entry name" value="Bact_TGase-like"/>
</dbReference>
<dbReference type="Pfam" id="PF11992">
    <property type="entry name" value="TgpA_N"/>
    <property type="match status" value="1"/>
</dbReference>
<dbReference type="PANTHER" id="PTHR42736:SF1">
    <property type="entry name" value="PROTEIN-GLUTAMINE GAMMA-GLUTAMYLTRANSFERASE"/>
    <property type="match status" value="1"/>
</dbReference>
<feature type="transmembrane region" description="Helical" evidence="2">
    <location>
        <begin position="602"/>
        <end position="623"/>
    </location>
</feature>
<feature type="domain" description="Transglutaminase-like" evidence="3">
    <location>
        <begin position="470"/>
        <end position="540"/>
    </location>
</feature>
<gene>
    <name evidence="4" type="ORF">N866_05835</name>
</gene>
<dbReference type="InterPro" id="IPR038765">
    <property type="entry name" value="Papain-like_cys_pep_sf"/>
</dbReference>
<comment type="caution">
    <text evidence="4">The sequence shown here is derived from an EMBL/GenBank/DDBJ whole genome shotgun (WGS) entry which is preliminary data.</text>
</comment>
<keyword evidence="2" id="KW-0812">Transmembrane</keyword>
<dbReference type="InterPro" id="IPR021878">
    <property type="entry name" value="TgpA_N"/>
</dbReference>
<dbReference type="SMART" id="SM00460">
    <property type="entry name" value="TGc"/>
    <property type="match status" value="1"/>
</dbReference>
<evidence type="ECO:0000313" key="5">
    <source>
        <dbReference type="Proteomes" id="UP000019753"/>
    </source>
</evidence>
<reference evidence="4 5" key="1">
    <citation type="submission" date="2014-01" db="EMBL/GenBank/DDBJ databases">
        <title>Actinotalea ferrariae CF5-4.</title>
        <authorList>
            <person name="Chen F."/>
            <person name="Li Y."/>
            <person name="Wang G."/>
        </authorList>
    </citation>
    <scope>NUCLEOTIDE SEQUENCE [LARGE SCALE GENOMIC DNA]</scope>
    <source>
        <strain evidence="4 5">CF5-4</strain>
    </source>
</reference>